<dbReference type="PANTHER" id="PTHR18964">
    <property type="entry name" value="ROK (REPRESSOR, ORF, KINASE) FAMILY"/>
    <property type="match status" value="1"/>
</dbReference>
<dbReference type="GO" id="GO:0016301">
    <property type="term" value="F:kinase activity"/>
    <property type="evidence" value="ECO:0007669"/>
    <property type="project" value="UniProtKB-KW"/>
</dbReference>
<dbReference type="KEGG" id="cbae:COR50_19990"/>
<organism evidence="2 3">
    <name type="scientific">Chitinophaga caeni</name>
    <dbReference type="NCBI Taxonomy" id="2029983"/>
    <lineage>
        <taxon>Bacteria</taxon>
        <taxon>Pseudomonadati</taxon>
        <taxon>Bacteroidota</taxon>
        <taxon>Chitinophagia</taxon>
        <taxon>Chitinophagales</taxon>
        <taxon>Chitinophagaceae</taxon>
        <taxon>Chitinophaga</taxon>
    </lineage>
</organism>
<comment type="similarity">
    <text evidence="1">Belongs to the ROK (NagC/XylR) family.</text>
</comment>
<name>A0A291QZD1_9BACT</name>
<dbReference type="EMBL" id="CP023777">
    <property type="protein sequence ID" value="ATL49271.1"/>
    <property type="molecule type" value="Genomic_DNA"/>
</dbReference>
<protein>
    <submittedName>
        <fullName evidence="2">Sugar kinase</fullName>
    </submittedName>
</protein>
<evidence type="ECO:0000313" key="2">
    <source>
        <dbReference type="EMBL" id="ATL49271.1"/>
    </source>
</evidence>
<keyword evidence="2" id="KW-0418">Kinase</keyword>
<sequence>MMLGIDLGGSNVRIGQISDGKVVKKIVEPSMAGLSLEDSLAYFKKLIRGMMTDDIEGIGIGVPSVVDIARGIVYNVANIPAWQEVPLKEILSATFNVPVFINNDSNCFVLGEKEFGIGREFKDVVGVTLGTGVGAGIIINDQLYAGKNSGAGEIGCIPYLEATLEHYCGSEFFKLHNTTGMIAAEKALEGELGLWKEFGKHIGVLMQTILFAYDPQLIIIGGGIAGAFPYFSDEMYTIMESFPYPETIKNIQIKVSRNADIGILGAGALVVNKIEMY</sequence>
<accession>A0A291QZD1</accession>
<proteinExistence type="inferred from homology"/>
<gene>
    <name evidence="2" type="ORF">COR50_19990</name>
</gene>
<dbReference type="InterPro" id="IPR043129">
    <property type="entry name" value="ATPase_NBD"/>
</dbReference>
<evidence type="ECO:0000313" key="3">
    <source>
        <dbReference type="Proteomes" id="UP000220133"/>
    </source>
</evidence>
<reference evidence="2 3" key="1">
    <citation type="submission" date="2017-10" db="EMBL/GenBank/DDBJ databases">
        <title>Paenichitinophaga pekingensis gen. nov., sp. nov., isolated from activated sludge.</title>
        <authorList>
            <person name="Jin D."/>
            <person name="Kong X."/>
            <person name="Deng Y."/>
            <person name="Bai Z."/>
        </authorList>
    </citation>
    <scope>NUCLEOTIDE SEQUENCE [LARGE SCALE GENOMIC DNA]</scope>
    <source>
        <strain evidence="2 3">13</strain>
    </source>
</reference>
<evidence type="ECO:0000256" key="1">
    <source>
        <dbReference type="ARBA" id="ARBA00006479"/>
    </source>
</evidence>
<dbReference type="OrthoDB" id="9810372at2"/>
<dbReference type="Gene3D" id="3.30.420.40">
    <property type="match status" value="2"/>
</dbReference>
<dbReference type="Proteomes" id="UP000220133">
    <property type="component" value="Chromosome"/>
</dbReference>
<keyword evidence="2" id="KW-0808">Transferase</keyword>
<dbReference type="CDD" id="cd23763">
    <property type="entry name" value="ASKHA_ATPase_ROK"/>
    <property type="match status" value="1"/>
</dbReference>
<keyword evidence="3" id="KW-1185">Reference proteome</keyword>
<dbReference type="InterPro" id="IPR000600">
    <property type="entry name" value="ROK"/>
</dbReference>
<dbReference type="RefSeq" id="WP_098195639.1">
    <property type="nucleotide sequence ID" value="NZ_CP023777.1"/>
</dbReference>
<dbReference type="SUPFAM" id="SSF53067">
    <property type="entry name" value="Actin-like ATPase domain"/>
    <property type="match status" value="1"/>
</dbReference>
<dbReference type="Pfam" id="PF00480">
    <property type="entry name" value="ROK"/>
    <property type="match status" value="2"/>
</dbReference>
<dbReference type="PANTHER" id="PTHR18964:SF149">
    <property type="entry name" value="BIFUNCTIONAL UDP-N-ACETYLGLUCOSAMINE 2-EPIMERASE_N-ACETYLMANNOSAMINE KINASE"/>
    <property type="match status" value="1"/>
</dbReference>
<dbReference type="AlphaFoldDB" id="A0A291QZD1"/>